<evidence type="ECO:0000313" key="2">
    <source>
        <dbReference type="EMBL" id="GHG00530.1"/>
    </source>
</evidence>
<dbReference type="Proteomes" id="UP000632849">
    <property type="component" value="Unassembled WGS sequence"/>
</dbReference>
<keyword evidence="3" id="KW-1185">Reference proteome</keyword>
<proteinExistence type="predicted"/>
<protein>
    <submittedName>
        <fullName evidence="2">Uncharacterized protein</fullName>
    </submittedName>
</protein>
<sequence length="141" mass="15143">MPITSVNGGDCGHRHQPCDDPGVNAPEDLSAAERAFMLNAFEIDILPGVRGDLDEPLASAPPGELVPILLPLIDRGWIDVCRVIPWTPPSGGAGFQPGPPLAREELLNALVDADNWEYPESGDWIGCVTLTHTPEGRLTSW</sequence>
<evidence type="ECO:0000313" key="3">
    <source>
        <dbReference type="Proteomes" id="UP000632849"/>
    </source>
</evidence>
<dbReference type="EMBL" id="BNBE01000001">
    <property type="protein sequence ID" value="GHG00530.1"/>
    <property type="molecule type" value="Genomic_DNA"/>
</dbReference>
<feature type="region of interest" description="Disordered" evidence="1">
    <location>
        <begin position="1"/>
        <end position="24"/>
    </location>
</feature>
<gene>
    <name evidence="2" type="ORF">GCM10017667_34660</name>
</gene>
<reference evidence="2" key="2">
    <citation type="submission" date="2020-09" db="EMBL/GenBank/DDBJ databases">
        <authorList>
            <person name="Sun Q."/>
            <person name="Ohkuma M."/>
        </authorList>
    </citation>
    <scope>NUCLEOTIDE SEQUENCE</scope>
    <source>
        <strain evidence="2">JCM 4122</strain>
    </source>
</reference>
<dbReference type="AlphaFoldDB" id="A0A919BM44"/>
<accession>A0A919BM44</accession>
<reference evidence="2" key="1">
    <citation type="journal article" date="2014" name="Int. J. Syst. Evol. Microbiol.">
        <title>Complete genome sequence of Corynebacterium casei LMG S-19264T (=DSM 44701T), isolated from a smear-ripened cheese.</title>
        <authorList>
            <consortium name="US DOE Joint Genome Institute (JGI-PGF)"/>
            <person name="Walter F."/>
            <person name="Albersmeier A."/>
            <person name="Kalinowski J."/>
            <person name="Ruckert C."/>
        </authorList>
    </citation>
    <scope>NUCLEOTIDE SEQUENCE</scope>
    <source>
        <strain evidence="2">JCM 4122</strain>
    </source>
</reference>
<name>A0A919BM44_STRFL</name>
<dbReference type="RefSeq" id="WP_229915376.1">
    <property type="nucleotide sequence ID" value="NZ_BNBE01000001.1"/>
</dbReference>
<organism evidence="2 3">
    <name type="scientific">Streptomyces filamentosus</name>
    <name type="common">Streptomyces roseosporus</name>
    <dbReference type="NCBI Taxonomy" id="67294"/>
    <lineage>
        <taxon>Bacteria</taxon>
        <taxon>Bacillati</taxon>
        <taxon>Actinomycetota</taxon>
        <taxon>Actinomycetes</taxon>
        <taxon>Kitasatosporales</taxon>
        <taxon>Streptomycetaceae</taxon>
        <taxon>Streptomyces</taxon>
    </lineage>
</organism>
<comment type="caution">
    <text evidence="2">The sequence shown here is derived from an EMBL/GenBank/DDBJ whole genome shotgun (WGS) entry which is preliminary data.</text>
</comment>
<evidence type="ECO:0000256" key="1">
    <source>
        <dbReference type="SAM" id="MobiDB-lite"/>
    </source>
</evidence>